<keyword evidence="4" id="KW-0804">Transcription</keyword>
<dbReference type="Pfam" id="PF02173">
    <property type="entry name" value="pKID"/>
    <property type="match status" value="1"/>
</dbReference>
<accession>A0A8S3QLK6</accession>
<evidence type="ECO:0000313" key="8">
    <source>
        <dbReference type="EMBL" id="CAG2197703.1"/>
    </source>
</evidence>
<dbReference type="PANTHER" id="PTHR45879:SF3">
    <property type="entry name" value="CYCLIC AMP RESPONSE ELEMENT-BINDING PROTEIN B"/>
    <property type="match status" value="1"/>
</dbReference>
<keyword evidence="6" id="KW-0175">Coiled coil</keyword>
<dbReference type="Proteomes" id="UP000683360">
    <property type="component" value="Unassembled WGS sequence"/>
</dbReference>
<dbReference type="PROSITE" id="PS50217">
    <property type="entry name" value="BZIP"/>
    <property type="match status" value="1"/>
</dbReference>
<dbReference type="PROSITE" id="PS00036">
    <property type="entry name" value="BZIP_BASIC"/>
    <property type="match status" value="1"/>
</dbReference>
<dbReference type="GO" id="GO:0005634">
    <property type="term" value="C:nucleus"/>
    <property type="evidence" value="ECO:0007669"/>
    <property type="project" value="UniProtKB-SubCell"/>
</dbReference>
<keyword evidence="3" id="KW-0238">DNA-binding</keyword>
<protein>
    <submittedName>
        <fullName evidence="8">CREM</fullName>
    </submittedName>
</protein>
<dbReference type="CDD" id="cd14690">
    <property type="entry name" value="bZIP_CREB1"/>
    <property type="match status" value="1"/>
</dbReference>
<comment type="caution">
    <text evidence="8">The sequence shown here is derived from an EMBL/GenBank/DDBJ whole genome shotgun (WGS) entry which is preliminary data.</text>
</comment>
<dbReference type="GO" id="GO:0005667">
    <property type="term" value="C:transcription regulator complex"/>
    <property type="evidence" value="ECO:0007669"/>
    <property type="project" value="TreeGrafter"/>
</dbReference>
<reference evidence="8" key="1">
    <citation type="submission" date="2021-03" db="EMBL/GenBank/DDBJ databases">
        <authorList>
            <person name="Bekaert M."/>
        </authorList>
    </citation>
    <scope>NUCLEOTIDE SEQUENCE</scope>
</reference>
<evidence type="ECO:0000256" key="6">
    <source>
        <dbReference type="SAM" id="Coils"/>
    </source>
</evidence>
<gene>
    <name evidence="8" type="ORF">MEDL_12518</name>
</gene>
<dbReference type="SUPFAM" id="SSF57959">
    <property type="entry name" value="Leucine zipper domain"/>
    <property type="match status" value="1"/>
</dbReference>
<dbReference type="Pfam" id="PF00170">
    <property type="entry name" value="bZIP_1"/>
    <property type="match status" value="1"/>
</dbReference>
<evidence type="ECO:0000256" key="4">
    <source>
        <dbReference type="ARBA" id="ARBA00023163"/>
    </source>
</evidence>
<name>A0A8S3QLK6_MYTED</name>
<keyword evidence="2" id="KW-0805">Transcription regulation</keyword>
<dbReference type="AlphaFoldDB" id="A0A8S3QLK6"/>
<evidence type="ECO:0000256" key="2">
    <source>
        <dbReference type="ARBA" id="ARBA00023015"/>
    </source>
</evidence>
<dbReference type="InterPro" id="IPR046347">
    <property type="entry name" value="bZIP_sf"/>
</dbReference>
<dbReference type="InterPro" id="IPR004827">
    <property type="entry name" value="bZIP"/>
</dbReference>
<dbReference type="GO" id="GO:0000981">
    <property type="term" value="F:DNA-binding transcription factor activity, RNA polymerase II-specific"/>
    <property type="evidence" value="ECO:0007669"/>
    <property type="project" value="TreeGrafter"/>
</dbReference>
<feature type="coiled-coil region" evidence="6">
    <location>
        <begin position="222"/>
        <end position="249"/>
    </location>
</feature>
<sequence>MTEVHPSHHAHGDLDTSQGLSVVQMSMNTPIQVQSVIHPNQPSVIQTAGPNVQTIQVVRVAPVDDELTEDPEGKKRREILSRRPSYSLKLVLQAKLEWDISGLVTAGGIQITSNPDGQTSVSPGLQTFTMSNASPTTSSTTQGATIVQYAQGPDGQFYIPGTVQAYQIASGGLPQGVVMATTGSPLTGSSSLSEEASRKRELRLLKNREAARECRLKKKEYVKCLENRVAVLENQNKTLIEELKALKELYCEKEG</sequence>
<dbReference type="PRINTS" id="PR00041">
    <property type="entry name" value="LEUZIPPRCREB"/>
</dbReference>
<evidence type="ECO:0000256" key="1">
    <source>
        <dbReference type="ARBA" id="ARBA00004123"/>
    </source>
</evidence>
<dbReference type="FunFam" id="1.20.5.170:FF:000003">
    <property type="entry name" value="cAMP-responsive element modulator isoform X2"/>
    <property type="match status" value="1"/>
</dbReference>
<keyword evidence="5" id="KW-0539">Nucleus</keyword>
<dbReference type="Gene3D" id="1.20.5.170">
    <property type="match status" value="1"/>
</dbReference>
<feature type="domain" description="BZIP" evidence="7">
    <location>
        <begin position="197"/>
        <end position="248"/>
    </location>
</feature>
<keyword evidence="9" id="KW-1185">Reference proteome</keyword>
<evidence type="ECO:0000313" key="9">
    <source>
        <dbReference type="Proteomes" id="UP000683360"/>
    </source>
</evidence>
<dbReference type="InterPro" id="IPR001630">
    <property type="entry name" value="Leuzip_CREB"/>
</dbReference>
<proteinExistence type="predicted"/>
<evidence type="ECO:0000256" key="3">
    <source>
        <dbReference type="ARBA" id="ARBA00023125"/>
    </source>
</evidence>
<dbReference type="OrthoDB" id="5970722at2759"/>
<dbReference type="PANTHER" id="PTHR45879">
    <property type="entry name" value="CYCLIC AMP RESPONSE ELEMENT-BINDING PROTEIN B"/>
    <property type="match status" value="1"/>
</dbReference>
<dbReference type="InterPro" id="IPR003102">
    <property type="entry name" value="CREB1-like_pKID"/>
</dbReference>
<evidence type="ECO:0000259" key="7">
    <source>
        <dbReference type="PROSITE" id="PS50217"/>
    </source>
</evidence>
<comment type="subcellular location">
    <subcellularLocation>
        <location evidence="1">Nucleus</location>
    </subcellularLocation>
</comment>
<dbReference type="EMBL" id="CAJPWZ010000654">
    <property type="protein sequence ID" value="CAG2197703.1"/>
    <property type="molecule type" value="Genomic_DNA"/>
</dbReference>
<dbReference type="SMART" id="SM00338">
    <property type="entry name" value="BRLZ"/>
    <property type="match status" value="1"/>
</dbReference>
<dbReference type="GO" id="GO:0000978">
    <property type="term" value="F:RNA polymerase II cis-regulatory region sequence-specific DNA binding"/>
    <property type="evidence" value="ECO:0007669"/>
    <property type="project" value="TreeGrafter"/>
</dbReference>
<organism evidence="8 9">
    <name type="scientific">Mytilus edulis</name>
    <name type="common">Blue mussel</name>
    <dbReference type="NCBI Taxonomy" id="6550"/>
    <lineage>
        <taxon>Eukaryota</taxon>
        <taxon>Metazoa</taxon>
        <taxon>Spiralia</taxon>
        <taxon>Lophotrochozoa</taxon>
        <taxon>Mollusca</taxon>
        <taxon>Bivalvia</taxon>
        <taxon>Autobranchia</taxon>
        <taxon>Pteriomorphia</taxon>
        <taxon>Mytilida</taxon>
        <taxon>Mytiloidea</taxon>
        <taxon>Mytilidae</taxon>
        <taxon>Mytilinae</taxon>
        <taxon>Mytilus</taxon>
    </lineage>
</organism>
<evidence type="ECO:0000256" key="5">
    <source>
        <dbReference type="ARBA" id="ARBA00023242"/>
    </source>
</evidence>